<evidence type="ECO:0000313" key="2">
    <source>
        <dbReference type="EMBL" id="KAH7550527.1"/>
    </source>
</evidence>
<protein>
    <submittedName>
        <fullName evidence="2">Uncharacterized protein</fullName>
    </submittedName>
</protein>
<accession>A0ABQ8H9C6</accession>
<dbReference type="PANTHER" id="PTHR47880:SF1">
    <property type="entry name" value="OS05G0353300 PROTEIN"/>
    <property type="match status" value="1"/>
</dbReference>
<keyword evidence="3" id="KW-1185">Reference proteome</keyword>
<dbReference type="PANTHER" id="PTHR47880">
    <property type="entry name" value="OS05G0353300 PROTEIN"/>
    <property type="match status" value="1"/>
</dbReference>
<organism evidence="2 3">
    <name type="scientific">Xanthoceras sorbifolium</name>
    <dbReference type="NCBI Taxonomy" id="99658"/>
    <lineage>
        <taxon>Eukaryota</taxon>
        <taxon>Viridiplantae</taxon>
        <taxon>Streptophyta</taxon>
        <taxon>Embryophyta</taxon>
        <taxon>Tracheophyta</taxon>
        <taxon>Spermatophyta</taxon>
        <taxon>Magnoliopsida</taxon>
        <taxon>eudicotyledons</taxon>
        <taxon>Gunneridae</taxon>
        <taxon>Pentapetalae</taxon>
        <taxon>rosids</taxon>
        <taxon>malvids</taxon>
        <taxon>Sapindales</taxon>
        <taxon>Sapindaceae</taxon>
        <taxon>Xanthoceroideae</taxon>
        <taxon>Xanthoceras</taxon>
    </lineage>
</organism>
<feature type="transmembrane region" description="Helical" evidence="1">
    <location>
        <begin position="41"/>
        <end position="63"/>
    </location>
</feature>
<proteinExistence type="predicted"/>
<evidence type="ECO:0000313" key="3">
    <source>
        <dbReference type="Proteomes" id="UP000827721"/>
    </source>
</evidence>
<gene>
    <name evidence="2" type="ORF">JRO89_XS13G0210200</name>
</gene>
<keyword evidence="1" id="KW-1133">Transmembrane helix</keyword>
<evidence type="ECO:0000256" key="1">
    <source>
        <dbReference type="SAM" id="Phobius"/>
    </source>
</evidence>
<reference evidence="2 3" key="1">
    <citation type="submission" date="2021-02" db="EMBL/GenBank/DDBJ databases">
        <title>Plant Genome Project.</title>
        <authorList>
            <person name="Zhang R.-G."/>
        </authorList>
    </citation>
    <scope>NUCLEOTIDE SEQUENCE [LARGE SCALE GENOMIC DNA]</scope>
    <source>
        <tissue evidence="2">Leaves</tissue>
    </source>
</reference>
<name>A0ABQ8H9C6_9ROSI</name>
<sequence length="88" mass="9875">MGKKEGAVLIVKEVLRRGIAYAEDDGQGQKGGPTGYLAWKMMVSVLLILLFSLVAIAFCFLWLSKKILMKDKKQSNERCLLYCSSLIF</sequence>
<dbReference type="Proteomes" id="UP000827721">
    <property type="component" value="Unassembled WGS sequence"/>
</dbReference>
<comment type="caution">
    <text evidence="2">The sequence shown here is derived from an EMBL/GenBank/DDBJ whole genome shotgun (WGS) entry which is preliminary data.</text>
</comment>
<keyword evidence="1" id="KW-0472">Membrane</keyword>
<keyword evidence="1" id="KW-0812">Transmembrane</keyword>
<dbReference type="EMBL" id="JAFEMO010000013">
    <property type="protein sequence ID" value="KAH7550527.1"/>
    <property type="molecule type" value="Genomic_DNA"/>
</dbReference>